<evidence type="ECO:0000259" key="2">
    <source>
        <dbReference type="Pfam" id="PF08241"/>
    </source>
</evidence>
<dbReference type="STRING" id="1072256.CUTER_04955"/>
<reference evidence="4" key="2">
    <citation type="submission" date="2015-05" db="EMBL/GenBank/DDBJ databases">
        <title>Complete genome sequence of Corynebacterium uterequi DSM 45634, isolated from the uterus of a maiden mare.</title>
        <authorList>
            <person name="Ruckert C."/>
            <person name="Albersmeier A."/>
            <person name="Winkler A."/>
            <person name="Tauch A."/>
        </authorList>
    </citation>
    <scope>NUCLEOTIDE SEQUENCE [LARGE SCALE GENOMIC DNA]</scope>
    <source>
        <strain evidence="4">DSM 45634</strain>
    </source>
</reference>
<keyword evidence="3" id="KW-0808">Transferase</keyword>
<feature type="domain" description="Methyltransferase type 11" evidence="2">
    <location>
        <begin position="65"/>
        <end position="157"/>
    </location>
</feature>
<protein>
    <submittedName>
        <fullName evidence="3">Methyltransferase family protein</fullName>
    </submittedName>
</protein>
<dbReference type="InterPro" id="IPR029063">
    <property type="entry name" value="SAM-dependent_MTases_sf"/>
</dbReference>
<dbReference type="AlphaFoldDB" id="A0A0G3HIK4"/>
<dbReference type="Pfam" id="PF08241">
    <property type="entry name" value="Methyltransf_11"/>
    <property type="match status" value="1"/>
</dbReference>
<evidence type="ECO:0000313" key="4">
    <source>
        <dbReference type="Proteomes" id="UP000035548"/>
    </source>
</evidence>
<gene>
    <name evidence="3" type="ORF">CUTER_04955</name>
</gene>
<evidence type="ECO:0000256" key="1">
    <source>
        <dbReference type="SAM" id="MobiDB-lite"/>
    </source>
</evidence>
<dbReference type="EMBL" id="CP011546">
    <property type="protein sequence ID" value="AKK10992.1"/>
    <property type="molecule type" value="Genomic_DNA"/>
</dbReference>
<dbReference type="Gene3D" id="3.40.50.150">
    <property type="entry name" value="Vaccinia Virus protein VP39"/>
    <property type="match status" value="1"/>
</dbReference>
<dbReference type="PATRIC" id="fig|1072256.5.peg.980"/>
<keyword evidence="3" id="KW-0489">Methyltransferase</keyword>
<dbReference type="GO" id="GO:0008757">
    <property type="term" value="F:S-adenosylmethionine-dependent methyltransferase activity"/>
    <property type="evidence" value="ECO:0007669"/>
    <property type="project" value="InterPro"/>
</dbReference>
<feature type="compositionally biased region" description="Low complexity" evidence="1">
    <location>
        <begin position="7"/>
        <end position="17"/>
    </location>
</feature>
<dbReference type="OrthoDB" id="5566900at2"/>
<dbReference type="RefSeq" id="WP_047259477.1">
    <property type="nucleotide sequence ID" value="NZ_CP011546.1"/>
</dbReference>
<sequence>MGTSLPADHTSATAAAQAHRRHWDDDADRYHRDHAHYVDGFYWCPEMLDEAEARLLGDVRGARVLEIGCGSAGCARWLAQHSTARLVAGIDLSREMLRHAPATEAALVQGDALHLPFSDAKFDVAFSAFGALPFLPDATSALREIRRVLRPGAAFVFSVNHPMRWVFPDDPGPAGLTATYSYFDRVYEEHDASGQLTYSEYHRTFSDWITALTAAGFRLEGVVEPEWPAELTETWGQWSPLRGRLFPGTIIFRTRADGS</sequence>
<dbReference type="SUPFAM" id="SSF53335">
    <property type="entry name" value="S-adenosyl-L-methionine-dependent methyltransferases"/>
    <property type="match status" value="1"/>
</dbReference>
<dbReference type="KEGG" id="cut:CUTER_04955"/>
<dbReference type="Proteomes" id="UP000035548">
    <property type="component" value="Chromosome"/>
</dbReference>
<feature type="region of interest" description="Disordered" evidence="1">
    <location>
        <begin position="1"/>
        <end position="20"/>
    </location>
</feature>
<evidence type="ECO:0000313" key="3">
    <source>
        <dbReference type="EMBL" id="AKK10992.1"/>
    </source>
</evidence>
<accession>A0A0G3HIK4</accession>
<dbReference type="CDD" id="cd02440">
    <property type="entry name" value="AdoMet_MTases"/>
    <property type="match status" value="1"/>
</dbReference>
<name>A0A0G3HIK4_9CORY</name>
<keyword evidence="4" id="KW-1185">Reference proteome</keyword>
<proteinExistence type="predicted"/>
<dbReference type="GO" id="GO:0032259">
    <property type="term" value="P:methylation"/>
    <property type="evidence" value="ECO:0007669"/>
    <property type="project" value="UniProtKB-KW"/>
</dbReference>
<dbReference type="PANTHER" id="PTHR43591">
    <property type="entry name" value="METHYLTRANSFERASE"/>
    <property type="match status" value="1"/>
</dbReference>
<reference evidence="3 4" key="1">
    <citation type="journal article" date="2015" name="Genome Announc.">
        <title>Virulence Factor Genes Detected in the Complete Genome Sequence of Corynebacterium uterequi DSM 45634, Isolated from the Uterus of a Maiden Mare.</title>
        <authorList>
            <person name="Ruckert C."/>
            <person name="Kriete M."/>
            <person name="Jaenicke S."/>
            <person name="Winkler A."/>
            <person name="Tauch A."/>
        </authorList>
    </citation>
    <scope>NUCLEOTIDE SEQUENCE [LARGE SCALE GENOMIC DNA]</scope>
    <source>
        <strain evidence="3 4">DSM 45634</strain>
    </source>
</reference>
<organism evidence="3 4">
    <name type="scientific">Corynebacterium uterequi</name>
    <dbReference type="NCBI Taxonomy" id="1072256"/>
    <lineage>
        <taxon>Bacteria</taxon>
        <taxon>Bacillati</taxon>
        <taxon>Actinomycetota</taxon>
        <taxon>Actinomycetes</taxon>
        <taxon>Mycobacteriales</taxon>
        <taxon>Corynebacteriaceae</taxon>
        <taxon>Corynebacterium</taxon>
    </lineage>
</organism>
<dbReference type="InterPro" id="IPR013216">
    <property type="entry name" value="Methyltransf_11"/>
</dbReference>